<keyword evidence="2" id="KW-1185">Reference proteome</keyword>
<gene>
    <name evidence="1" type="ORF">FHS27_004763</name>
</gene>
<accession>A0A7W5H7Z8</accession>
<protein>
    <submittedName>
        <fullName evidence="1">Uncharacterized protein</fullName>
    </submittedName>
</protein>
<evidence type="ECO:0000313" key="1">
    <source>
        <dbReference type="EMBL" id="MBB3208929.1"/>
    </source>
</evidence>
<proteinExistence type="predicted"/>
<dbReference type="Proteomes" id="UP000536179">
    <property type="component" value="Unassembled WGS sequence"/>
</dbReference>
<name>A0A7W5H7Z8_9BACT</name>
<organism evidence="1 2">
    <name type="scientific">Aporhodopirellula rubra</name>
    <dbReference type="NCBI Taxonomy" id="980271"/>
    <lineage>
        <taxon>Bacteria</taxon>
        <taxon>Pseudomonadati</taxon>
        <taxon>Planctomycetota</taxon>
        <taxon>Planctomycetia</taxon>
        <taxon>Pirellulales</taxon>
        <taxon>Pirellulaceae</taxon>
        <taxon>Aporhodopirellula</taxon>
    </lineage>
</organism>
<dbReference type="AlphaFoldDB" id="A0A7W5H7Z8"/>
<evidence type="ECO:0000313" key="2">
    <source>
        <dbReference type="Proteomes" id="UP000536179"/>
    </source>
</evidence>
<reference evidence="1 2" key="1">
    <citation type="submission" date="2020-08" db="EMBL/GenBank/DDBJ databases">
        <title>Genomic Encyclopedia of Type Strains, Phase III (KMG-III): the genomes of soil and plant-associated and newly described type strains.</title>
        <authorList>
            <person name="Whitman W."/>
        </authorList>
    </citation>
    <scope>NUCLEOTIDE SEQUENCE [LARGE SCALE GENOMIC DNA]</scope>
    <source>
        <strain evidence="1 2">CECT 8075</strain>
    </source>
</reference>
<sequence>MDPNSAWDSMLTAYATKQWSEAFDYAEALKNWLDGGGFPPHPTIGSCSGALTMQPDEHLSRAIAIATCDCIYRQCLIETSEPV</sequence>
<dbReference type="RefSeq" id="WP_184307174.1">
    <property type="nucleotide sequence ID" value="NZ_JACHXU010000019.1"/>
</dbReference>
<comment type="caution">
    <text evidence="1">The sequence shown here is derived from an EMBL/GenBank/DDBJ whole genome shotgun (WGS) entry which is preliminary data.</text>
</comment>
<dbReference type="EMBL" id="JACHXU010000019">
    <property type="protein sequence ID" value="MBB3208929.1"/>
    <property type="molecule type" value="Genomic_DNA"/>
</dbReference>